<dbReference type="Gene3D" id="3.50.50.60">
    <property type="entry name" value="FAD/NAD(P)-binding domain"/>
    <property type="match status" value="1"/>
</dbReference>
<evidence type="ECO:0000256" key="5">
    <source>
        <dbReference type="ARBA" id="ARBA00023002"/>
    </source>
</evidence>
<evidence type="ECO:0000259" key="7">
    <source>
        <dbReference type="Pfam" id="PF01494"/>
    </source>
</evidence>
<evidence type="ECO:0000256" key="4">
    <source>
        <dbReference type="ARBA" id="ARBA00022827"/>
    </source>
</evidence>
<name>A0A9P8Y826_9PEZI</name>
<feature type="domain" description="FAD-binding" evidence="7">
    <location>
        <begin position="129"/>
        <end position="415"/>
    </location>
</feature>
<sequence>MSSSIASQRDGKQLPVLIIGAGSCGLALANGLKNAGIPYRIFEREAPGTLRHGRDWALACHWAAPMLEQLVGPDRWPHVLKAQADPTLPVPGADYVKILDGATGETVNEFPFHGIYRFLRSKLRAFLAEPVVVEHGKTLVRFDINDKSADQSGTSSSSNTVTAIFDDGTAVEGRLLVGADGSKSLVRGSLLLSSPQASRNNRLPFAATFIAASYTREQALFLRSYHPLFNVVLHPHGMVGMLALLDAPDPDKPEDWVFQFYISWASSPEEQDAEAAQQGMATKKARWEQVMAKSAVYGQPLRSAFDWLQERMQDGQGDDSVGVFYGGVSNWDPSAEGHVWDNRGGLVTLVGDAAHPMTYHRGQGLNHAIADAAELCKLLSSSSSSATAAAAGEGGSQQQQKELIDAYEAEMRTRAGEEVRLSEMNTRMLHDWDKVQHSPLVKKGVVQARAEEDESK</sequence>
<evidence type="ECO:0000313" key="8">
    <source>
        <dbReference type="EMBL" id="KAH7032899.1"/>
    </source>
</evidence>
<gene>
    <name evidence="8" type="ORF">B0I36DRAFT_361646</name>
</gene>
<proteinExistence type="predicted"/>
<dbReference type="GO" id="GO:0004497">
    <property type="term" value="F:monooxygenase activity"/>
    <property type="evidence" value="ECO:0007669"/>
    <property type="project" value="UniProtKB-KW"/>
</dbReference>
<dbReference type="PANTHER" id="PTHR47178:SF3">
    <property type="entry name" value="FAD-BINDING DOMAIN-CONTAINING PROTEIN"/>
    <property type="match status" value="1"/>
</dbReference>
<keyword evidence="9" id="KW-1185">Reference proteome</keyword>
<organism evidence="8 9">
    <name type="scientific">Microdochium trichocladiopsis</name>
    <dbReference type="NCBI Taxonomy" id="1682393"/>
    <lineage>
        <taxon>Eukaryota</taxon>
        <taxon>Fungi</taxon>
        <taxon>Dikarya</taxon>
        <taxon>Ascomycota</taxon>
        <taxon>Pezizomycotina</taxon>
        <taxon>Sordariomycetes</taxon>
        <taxon>Xylariomycetidae</taxon>
        <taxon>Xylariales</taxon>
        <taxon>Microdochiaceae</taxon>
        <taxon>Microdochium</taxon>
    </lineage>
</organism>
<evidence type="ECO:0000256" key="1">
    <source>
        <dbReference type="ARBA" id="ARBA00001974"/>
    </source>
</evidence>
<comment type="caution">
    <text evidence="8">The sequence shown here is derived from an EMBL/GenBank/DDBJ whole genome shotgun (WGS) entry which is preliminary data.</text>
</comment>
<comment type="cofactor">
    <cofactor evidence="1">
        <name>FAD</name>
        <dbReference type="ChEBI" id="CHEBI:57692"/>
    </cofactor>
</comment>
<dbReference type="InterPro" id="IPR002938">
    <property type="entry name" value="FAD-bd"/>
</dbReference>
<protein>
    <recommendedName>
        <fullName evidence="7">FAD-binding domain-containing protein</fullName>
    </recommendedName>
</protein>
<evidence type="ECO:0000256" key="2">
    <source>
        <dbReference type="ARBA" id="ARBA00005179"/>
    </source>
</evidence>
<dbReference type="OrthoDB" id="47494at2759"/>
<keyword evidence="4" id="KW-0274">FAD</keyword>
<dbReference type="SUPFAM" id="SSF51905">
    <property type="entry name" value="FAD/NAD(P)-binding domain"/>
    <property type="match status" value="1"/>
</dbReference>
<dbReference type="GeneID" id="70188057"/>
<dbReference type="EMBL" id="JAGTJQ010000004">
    <property type="protein sequence ID" value="KAH7032899.1"/>
    <property type="molecule type" value="Genomic_DNA"/>
</dbReference>
<dbReference type="RefSeq" id="XP_046013731.1">
    <property type="nucleotide sequence ID" value="XM_046158511.1"/>
</dbReference>
<accession>A0A9P8Y826</accession>
<dbReference type="InterPro" id="IPR036188">
    <property type="entry name" value="FAD/NAD-bd_sf"/>
</dbReference>
<evidence type="ECO:0000256" key="3">
    <source>
        <dbReference type="ARBA" id="ARBA00022630"/>
    </source>
</evidence>
<reference evidence="8" key="1">
    <citation type="journal article" date="2021" name="Nat. Commun.">
        <title>Genetic determinants of endophytism in the Arabidopsis root mycobiome.</title>
        <authorList>
            <person name="Mesny F."/>
            <person name="Miyauchi S."/>
            <person name="Thiergart T."/>
            <person name="Pickel B."/>
            <person name="Atanasova L."/>
            <person name="Karlsson M."/>
            <person name="Huettel B."/>
            <person name="Barry K.W."/>
            <person name="Haridas S."/>
            <person name="Chen C."/>
            <person name="Bauer D."/>
            <person name="Andreopoulos W."/>
            <person name="Pangilinan J."/>
            <person name="LaButti K."/>
            <person name="Riley R."/>
            <person name="Lipzen A."/>
            <person name="Clum A."/>
            <person name="Drula E."/>
            <person name="Henrissat B."/>
            <person name="Kohler A."/>
            <person name="Grigoriev I.V."/>
            <person name="Martin F.M."/>
            <person name="Hacquard S."/>
        </authorList>
    </citation>
    <scope>NUCLEOTIDE SEQUENCE</scope>
    <source>
        <strain evidence="8">MPI-CAGE-CH-0230</strain>
    </source>
</reference>
<evidence type="ECO:0000313" key="9">
    <source>
        <dbReference type="Proteomes" id="UP000756346"/>
    </source>
</evidence>
<dbReference type="Proteomes" id="UP000756346">
    <property type="component" value="Unassembled WGS sequence"/>
</dbReference>
<keyword evidence="5" id="KW-0560">Oxidoreductase</keyword>
<dbReference type="AlphaFoldDB" id="A0A9P8Y826"/>
<dbReference type="PRINTS" id="PR00420">
    <property type="entry name" value="RNGMNOXGNASE"/>
</dbReference>
<keyword evidence="6" id="KW-0503">Monooxygenase</keyword>
<dbReference type="Pfam" id="PF01494">
    <property type="entry name" value="FAD_binding_3"/>
    <property type="match status" value="1"/>
</dbReference>
<keyword evidence="3" id="KW-0285">Flavoprotein</keyword>
<dbReference type="PANTHER" id="PTHR47178">
    <property type="entry name" value="MONOOXYGENASE, FAD-BINDING"/>
    <property type="match status" value="1"/>
</dbReference>
<evidence type="ECO:0000256" key="6">
    <source>
        <dbReference type="ARBA" id="ARBA00023033"/>
    </source>
</evidence>
<comment type="pathway">
    <text evidence="2">Secondary metabolite biosynthesis.</text>
</comment>
<dbReference type="GO" id="GO:0071949">
    <property type="term" value="F:FAD binding"/>
    <property type="evidence" value="ECO:0007669"/>
    <property type="project" value="InterPro"/>
</dbReference>